<name>A0A2D2PZ72_PARLV</name>
<dbReference type="GO" id="GO:0004222">
    <property type="term" value="F:metalloendopeptidase activity"/>
    <property type="evidence" value="ECO:0007669"/>
    <property type="project" value="TreeGrafter"/>
</dbReference>
<protein>
    <recommendedName>
        <fullName evidence="3">M23ase beta-sheet core domain-containing protein</fullName>
    </recommendedName>
</protein>
<dbReference type="Pfam" id="PF01551">
    <property type="entry name" value="Peptidase_M23"/>
    <property type="match status" value="1"/>
</dbReference>
<dbReference type="AlphaFoldDB" id="A0A2D2PZ72"/>
<evidence type="ECO:0000313" key="4">
    <source>
        <dbReference type="EMBL" id="ATS17549.1"/>
    </source>
</evidence>
<dbReference type="KEGG" id="slw:BRW62_00935"/>
<dbReference type="OrthoDB" id="507840at2"/>
<dbReference type="Gene3D" id="6.10.250.3150">
    <property type="match status" value="1"/>
</dbReference>
<dbReference type="FunFam" id="2.70.70.10:FF:000006">
    <property type="entry name" value="M23 family peptidase"/>
    <property type="match status" value="1"/>
</dbReference>
<dbReference type="InterPro" id="IPR050570">
    <property type="entry name" value="Cell_wall_metabolism_enzyme"/>
</dbReference>
<dbReference type="InterPro" id="IPR016047">
    <property type="entry name" value="M23ase_b-sheet_dom"/>
</dbReference>
<feature type="coiled-coil region" evidence="2">
    <location>
        <begin position="43"/>
        <end position="102"/>
    </location>
</feature>
<dbReference type="SUPFAM" id="SSF51261">
    <property type="entry name" value="Duplicated hybrid motif"/>
    <property type="match status" value="1"/>
</dbReference>
<proteinExistence type="predicted"/>
<dbReference type="SUPFAM" id="SSF57997">
    <property type="entry name" value="Tropomyosin"/>
    <property type="match status" value="1"/>
</dbReference>
<gene>
    <name evidence="4" type="ORF">BRW62_00935</name>
</gene>
<keyword evidence="2" id="KW-0175">Coiled coil</keyword>
<evidence type="ECO:0000313" key="5">
    <source>
        <dbReference type="Proteomes" id="UP000231057"/>
    </source>
</evidence>
<dbReference type="PANTHER" id="PTHR21666">
    <property type="entry name" value="PEPTIDASE-RELATED"/>
    <property type="match status" value="1"/>
</dbReference>
<keyword evidence="1" id="KW-0732">Signal</keyword>
<organism evidence="4 5">
    <name type="scientific">Parathermosynechococcus lividus PCC 6715</name>
    <dbReference type="NCBI Taxonomy" id="1917166"/>
    <lineage>
        <taxon>Bacteria</taxon>
        <taxon>Bacillati</taxon>
        <taxon>Cyanobacteriota</taxon>
        <taxon>Cyanophyceae</taxon>
        <taxon>Acaryochloridales</taxon>
        <taxon>Thermosynechococcaceae</taxon>
        <taxon>Parathermosynechococcus</taxon>
    </lineage>
</organism>
<accession>A0A2D2PZ72</accession>
<keyword evidence="5" id="KW-1185">Reference proteome</keyword>
<dbReference type="CDD" id="cd12797">
    <property type="entry name" value="M23_peptidase"/>
    <property type="match status" value="1"/>
</dbReference>
<dbReference type="InterPro" id="IPR011055">
    <property type="entry name" value="Dup_hybrid_motif"/>
</dbReference>
<dbReference type="Proteomes" id="UP000231057">
    <property type="component" value="Chromosome"/>
</dbReference>
<feature type="coiled-coil region" evidence="2">
    <location>
        <begin position="156"/>
        <end position="193"/>
    </location>
</feature>
<dbReference type="PANTHER" id="PTHR21666:SF289">
    <property type="entry name" value="L-ALA--D-GLU ENDOPEPTIDASE"/>
    <property type="match status" value="1"/>
</dbReference>
<reference evidence="4 5" key="1">
    <citation type="submission" date="2016-11" db="EMBL/GenBank/DDBJ databases">
        <title>Complete genome sequence of thermophilic cyanobacteria strain Synechococcus sp. PCC6715.</title>
        <authorList>
            <person name="Tang J."/>
            <person name="Daroch M."/>
            <person name="Liang Y."/>
            <person name="Jiang D."/>
            <person name="Shah M."/>
        </authorList>
    </citation>
    <scope>NUCLEOTIDE SEQUENCE [LARGE SCALE GENOMIC DNA]</scope>
    <source>
        <strain evidence="4 5">PCC 6715</strain>
    </source>
</reference>
<dbReference type="EMBL" id="CP018092">
    <property type="protein sequence ID" value="ATS17549.1"/>
    <property type="molecule type" value="Genomic_DNA"/>
</dbReference>
<evidence type="ECO:0000259" key="3">
    <source>
        <dbReference type="Pfam" id="PF01551"/>
    </source>
</evidence>
<evidence type="ECO:0000256" key="1">
    <source>
        <dbReference type="ARBA" id="ARBA00022729"/>
    </source>
</evidence>
<sequence>MQKHGCWLYLLLAIFALVLGGAVPTAATNAPPLEYWQRVMQEHQQHQQTVGQQRQQLERLEDAASDRLDRLEANVETTTNQLASVSDRLTAAETILKDLQTQQQAMAKRYHANMEVISDRLRQLQRYRQIPHWAMLFEAETLNDWLAQQYRLRQVYERDRQQLVTLQRDRHRLEQQERHIKTQQRYIQALRQQLTKQQDIYTREAASQRQLVQRLRSDRRALESIEAQLARDSMVIQQFLAQRLGYVPQGPPPLPRSGRLAYPIRAPITSHFGWRIHPILGTRRFHTGTDFGADFGTLIYAAQSGTVVLADWSGGYGQTVILDHGSGLTTLYAHAQRLLVREGQTVQEGQPIAEVGSTGLSTGPHLHFEVRVNGEPTDPLAYL</sequence>
<dbReference type="Gene3D" id="2.70.70.10">
    <property type="entry name" value="Glucose Permease (Domain IIA)"/>
    <property type="match status" value="1"/>
</dbReference>
<reference evidence="5" key="2">
    <citation type="journal article" date="2022" name="Front. Microbiol.">
        <title>Comparative Genomic Analysis Revealed Distinct Molecular Components and Organization of CO2-Concentrating Mechanism in Thermophilic Cyanobacteria.</title>
        <authorList>
            <person name="Tang J."/>
            <person name="Zhou H."/>
            <person name="Yao D."/>
            <person name="Riaz S."/>
            <person name="You D."/>
            <person name="Klepacz-Smolka A."/>
            <person name="Daroch M."/>
        </authorList>
    </citation>
    <scope>NUCLEOTIDE SEQUENCE [LARGE SCALE GENOMIC DNA]</scope>
    <source>
        <strain evidence="5">PCC 6715</strain>
    </source>
</reference>
<feature type="domain" description="M23ase beta-sheet core" evidence="3">
    <location>
        <begin position="284"/>
        <end position="379"/>
    </location>
</feature>
<evidence type="ECO:0000256" key="2">
    <source>
        <dbReference type="SAM" id="Coils"/>
    </source>
</evidence>
<dbReference type="RefSeq" id="WP_099797696.1">
    <property type="nucleotide sequence ID" value="NZ_CP018092.1"/>
</dbReference>